<dbReference type="InterPro" id="IPR037171">
    <property type="entry name" value="NagB/RpiA_transferase-like"/>
</dbReference>
<dbReference type="GO" id="GO:0008410">
    <property type="term" value="F:CoA-transferase activity"/>
    <property type="evidence" value="ECO:0007669"/>
    <property type="project" value="InterPro"/>
</dbReference>
<comment type="caution">
    <text evidence="1">The sequence shown here is derived from an EMBL/GenBank/DDBJ whole genome shotgun (WGS) entry which is preliminary data.</text>
</comment>
<proteinExistence type="predicted"/>
<dbReference type="RefSeq" id="WP_037929899.1">
    <property type="nucleotide sequence ID" value="NZ_CP086770.1"/>
</dbReference>
<evidence type="ECO:0000313" key="2">
    <source>
        <dbReference type="EMBL" id="MBM2355699.1"/>
    </source>
</evidence>
<dbReference type="Gene3D" id="3.40.1080.10">
    <property type="entry name" value="Glutaconate Coenzyme A-transferase"/>
    <property type="match status" value="1"/>
</dbReference>
<dbReference type="Pfam" id="PF01144">
    <property type="entry name" value="CoA_trans"/>
    <property type="match status" value="1"/>
</dbReference>
<dbReference type="SUPFAM" id="SSF100950">
    <property type="entry name" value="NagB/RpiA/CoA transferase-like"/>
    <property type="match status" value="1"/>
</dbReference>
<dbReference type="OrthoDB" id="9777193at2"/>
<dbReference type="EMBL" id="JAMD01000014">
    <property type="protein sequence ID" value="KEJ94399.1"/>
    <property type="molecule type" value="Genomic_DNA"/>
</dbReference>
<gene>
    <name evidence="2" type="ORF">JQX14_14200</name>
    <name evidence="1" type="ORF">SUH3_06970</name>
</gene>
<keyword evidence="1" id="KW-0808">Transferase</keyword>
<reference evidence="2" key="2">
    <citation type="submission" date="2021-01" db="EMBL/GenBank/DDBJ databases">
        <title>Diatom-associated Roseobacters Show Island Model of Population Structure.</title>
        <authorList>
            <person name="Qu L."/>
            <person name="Feng X."/>
            <person name="Chen Y."/>
            <person name="Li L."/>
            <person name="Wang X."/>
            <person name="Hu Z."/>
            <person name="Wang H."/>
            <person name="Luo H."/>
        </authorList>
    </citation>
    <scope>NUCLEOTIDE SEQUENCE</scope>
    <source>
        <strain evidence="2">SM26-45</strain>
    </source>
</reference>
<dbReference type="EMBL" id="JAFBWN010000009">
    <property type="protein sequence ID" value="MBM2355699.1"/>
    <property type="molecule type" value="Genomic_DNA"/>
</dbReference>
<dbReference type="Proteomes" id="UP000027746">
    <property type="component" value="Unassembled WGS sequence"/>
</dbReference>
<dbReference type="AlphaFoldDB" id="A0A073IX97"/>
<organism evidence="1 3">
    <name type="scientific">Pseudosulfitobacter pseudonitzschiae</name>
    <dbReference type="NCBI Taxonomy" id="1402135"/>
    <lineage>
        <taxon>Bacteria</taxon>
        <taxon>Pseudomonadati</taxon>
        <taxon>Pseudomonadota</taxon>
        <taxon>Alphaproteobacteria</taxon>
        <taxon>Rhodobacterales</taxon>
        <taxon>Roseobacteraceae</taxon>
        <taxon>Pseudosulfitobacter</taxon>
    </lineage>
</organism>
<protein>
    <submittedName>
        <fullName evidence="1">Glutaconate CoA-transferase</fullName>
    </submittedName>
</protein>
<dbReference type="InterPro" id="IPR004165">
    <property type="entry name" value="CoA_trans_fam_I"/>
</dbReference>
<dbReference type="Proteomes" id="UP000809337">
    <property type="component" value="Unassembled WGS sequence"/>
</dbReference>
<accession>A0A073IX97</accession>
<evidence type="ECO:0000313" key="1">
    <source>
        <dbReference type="EMBL" id="KEJ94399.1"/>
    </source>
</evidence>
<evidence type="ECO:0000313" key="3">
    <source>
        <dbReference type="Proteomes" id="UP000027746"/>
    </source>
</evidence>
<name>A0A073IX97_9RHOB</name>
<dbReference type="SMART" id="SM00882">
    <property type="entry name" value="CoA_trans"/>
    <property type="match status" value="1"/>
</dbReference>
<sequence>MEGQTTLTRRSKVTGLQDAARRARDALRERPDLCLGGLFKQGRPVALVRGLLAVGAKGLHIYSSPGAGYDVDLMIAAGAVEQVFIPGVTLENRLCPNFRSAVEAGQVTAHALDALTVVGGLMASAHGVPFQPIDALRGSDVLKHNPLIREIDCPFSGRRIHAVGPIRPRVTFLHAQEADRWGNLRHLSTMVYADQLMARASDMVIASVDRIVPDEVILDDPSRVTVPSHYVDAVVEVPYGAHPTASFPNYAMDEDHIDAYADLGDAARAGDRAGLDAYIARHVTGPKDQEDYIKTVGGAEYLAQLNAETRKG</sequence>
<keyword evidence="3" id="KW-1185">Reference proteome</keyword>
<reference evidence="1 3" key="1">
    <citation type="submission" date="2014-01" db="EMBL/GenBank/DDBJ databases">
        <title>Sulfitobacter sp. H3 (MCCC 1A00686) Genome Sequencing.</title>
        <authorList>
            <person name="Lai Q."/>
            <person name="Hong Z."/>
        </authorList>
    </citation>
    <scope>NUCLEOTIDE SEQUENCE [LARGE SCALE GENOMIC DNA]</scope>
    <source>
        <strain evidence="1 3">H3</strain>
    </source>
</reference>